<dbReference type="AlphaFoldDB" id="A0A9Q1QCC6"/>
<dbReference type="PANTHER" id="PTHR11384">
    <property type="entry name" value="ATP-BINDING CASSETTE, SUB-FAMILY D MEMBER"/>
    <property type="match status" value="1"/>
</dbReference>
<dbReference type="EMBL" id="JAKOGI010000319">
    <property type="protein sequence ID" value="KAJ8437068.1"/>
    <property type="molecule type" value="Genomic_DNA"/>
</dbReference>
<evidence type="ECO:0000256" key="3">
    <source>
        <dbReference type="ARBA" id="ARBA00022989"/>
    </source>
</evidence>
<dbReference type="OrthoDB" id="817678at2759"/>
<dbReference type="Proteomes" id="UP001153076">
    <property type="component" value="Unassembled WGS sequence"/>
</dbReference>
<organism evidence="6 7">
    <name type="scientific">Carnegiea gigantea</name>
    <dbReference type="NCBI Taxonomy" id="171969"/>
    <lineage>
        <taxon>Eukaryota</taxon>
        <taxon>Viridiplantae</taxon>
        <taxon>Streptophyta</taxon>
        <taxon>Embryophyta</taxon>
        <taxon>Tracheophyta</taxon>
        <taxon>Spermatophyta</taxon>
        <taxon>Magnoliopsida</taxon>
        <taxon>eudicotyledons</taxon>
        <taxon>Gunneridae</taxon>
        <taxon>Pentapetalae</taxon>
        <taxon>Caryophyllales</taxon>
        <taxon>Cactineae</taxon>
        <taxon>Cactaceae</taxon>
        <taxon>Cactoideae</taxon>
        <taxon>Echinocereeae</taxon>
        <taxon>Carnegiea</taxon>
    </lineage>
</organism>
<dbReference type="GO" id="GO:0015910">
    <property type="term" value="P:long-chain fatty acid import into peroxisome"/>
    <property type="evidence" value="ECO:0007669"/>
    <property type="project" value="TreeGrafter"/>
</dbReference>
<keyword evidence="2" id="KW-0812">Transmembrane</keyword>
<gene>
    <name evidence="6" type="ORF">Cgig2_025915</name>
</gene>
<proteinExistence type="predicted"/>
<keyword evidence="1" id="KW-0813">Transport</keyword>
<protein>
    <submittedName>
        <fullName evidence="6">Uncharacterized protein</fullName>
    </submittedName>
</protein>
<evidence type="ECO:0000256" key="5">
    <source>
        <dbReference type="SAM" id="SignalP"/>
    </source>
</evidence>
<dbReference type="GO" id="GO:0007031">
    <property type="term" value="P:peroxisome organization"/>
    <property type="evidence" value="ECO:0007669"/>
    <property type="project" value="TreeGrafter"/>
</dbReference>
<comment type="caution">
    <text evidence="6">The sequence shown here is derived from an EMBL/GenBank/DDBJ whole genome shotgun (WGS) entry which is preliminary data.</text>
</comment>
<dbReference type="PANTHER" id="PTHR11384:SF56">
    <property type="entry name" value="ABC TRANSPORTER D FAMILY MEMBER 1"/>
    <property type="match status" value="1"/>
</dbReference>
<dbReference type="GO" id="GO:0042760">
    <property type="term" value="P:very long-chain fatty acid catabolic process"/>
    <property type="evidence" value="ECO:0007669"/>
    <property type="project" value="TreeGrafter"/>
</dbReference>
<evidence type="ECO:0000313" key="7">
    <source>
        <dbReference type="Proteomes" id="UP001153076"/>
    </source>
</evidence>
<keyword evidence="7" id="KW-1185">Reference proteome</keyword>
<dbReference type="GO" id="GO:0006635">
    <property type="term" value="P:fatty acid beta-oxidation"/>
    <property type="evidence" value="ECO:0007669"/>
    <property type="project" value="TreeGrafter"/>
</dbReference>
<evidence type="ECO:0000256" key="1">
    <source>
        <dbReference type="ARBA" id="ARBA00022448"/>
    </source>
</evidence>
<keyword evidence="3" id="KW-1133">Transmembrane helix</keyword>
<keyword evidence="5" id="KW-0732">Signal</keyword>
<evidence type="ECO:0000256" key="2">
    <source>
        <dbReference type="ARBA" id="ARBA00022692"/>
    </source>
</evidence>
<dbReference type="GO" id="GO:0005524">
    <property type="term" value="F:ATP binding"/>
    <property type="evidence" value="ECO:0007669"/>
    <property type="project" value="TreeGrafter"/>
</dbReference>
<dbReference type="InterPro" id="IPR050835">
    <property type="entry name" value="ABC_transporter_sub-D"/>
</dbReference>
<reference evidence="6" key="1">
    <citation type="submission" date="2022-04" db="EMBL/GenBank/DDBJ databases">
        <title>Carnegiea gigantea Genome sequencing and assembly v2.</title>
        <authorList>
            <person name="Copetti D."/>
            <person name="Sanderson M.J."/>
            <person name="Burquez A."/>
            <person name="Wojciechowski M.F."/>
        </authorList>
    </citation>
    <scope>NUCLEOTIDE SEQUENCE</scope>
    <source>
        <strain evidence="6">SGP5-SGP5p</strain>
        <tissue evidence="6">Aerial part</tissue>
    </source>
</reference>
<keyword evidence="4" id="KW-0472">Membrane</keyword>
<feature type="signal peptide" evidence="5">
    <location>
        <begin position="1"/>
        <end position="20"/>
    </location>
</feature>
<dbReference type="GO" id="GO:0005324">
    <property type="term" value="F:long-chain fatty acid transmembrane transporter activity"/>
    <property type="evidence" value="ECO:0007669"/>
    <property type="project" value="TreeGrafter"/>
</dbReference>
<accession>A0A9Q1QCC6</accession>
<dbReference type="GO" id="GO:0005778">
    <property type="term" value="C:peroxisomal membrane"/>
    <property type="evidence" value="ECO:0007669"/>
    <property type="project" value="TreeGrafter"/>
</dbReference>
<sequence length="161" mass="18276">MGVAKVQFSEFFVVFGLLLAEDFSNQANFMTMELNLIMAYLLFHNDHTHETYGIKSFILFLARKQRRGLCICIDLKTILENVKLIYLLERESGLGATLNWEDVLSLGEQQSATSVDVEEHLYTVATNLGITVVTSSQRPALIPFHLLELRLIDGEEVRLDP</sequence>
<feature type="chain" id="PRO_5040373674" evidence="5">
    <location>
        <begin position="21"/>
        <end position="161"/>
    </location>
</feature>
<evidence type="ECO:0000256" key="4">
    <source>
        <dbReference type="ARBA" id="ARBA00023136"/>
    </source>
</evidence>
<dbReference type="GO" id="GO:0042626">
    <property type="term" value="F:ATPase-coupled transmembrane transporter activity"/>
    <property type="evidence" value="ECO:0007669"/>
    <property type="project" value="TreeGrafter"/>
</dbReference>
<evidence type="ECO:0000313" key="6">
    <source>
        <dbReference type="EMBL" id="KAJ8437068.1"/>
    </source>
</evidence>
<name>A0A9Q1QCC6_9CARY</name>